<proteinExistence type="predicted"/>
<dbReference type="InterPro" id="IPR025618">
    <property type="entry name" value="YtpI"/>
</dbReference>
<keyword evidence="3" id="KW-1185">Reference proteome</keyword>
<keyword evidence="1" id="KW-0472">Membrane</keyword>
<reference evidence="3" key="1">
    <citation type="journal article" date="2019" name="Int. J. Syst. Evol. Microbiol.">
        <title>The Global Catalogue of Microorganisms (GCM) 10K type strain sequencing project: providing services to taxonomists for standard genome sequencing and annotation.</title>
        <authorList>
            <consortium name="The Broad Institute Genomics Platform"/>
            <consortium name="The Broad Institute Genome Sequencing Center for Infectious Disease"/>
            <person name="Wu L."/>
            <person name="Ma J."/>
        </authorList>
    </citation>
    <scope>NUCLEOTIDE SEQUENCE [LARGE SCALE GENOMIC DNA]</scope>
    <source>
        <strain evidence="3">CGMCC 4.1641</strain>
    </source>
</reference>
<evidence type="ECO:0000313" key="3">
    <source>
        <dbReference type="Proteomes" id="UP001595755"/>
    </source>
</evidence>
<accession>A0ABV8SBQ5</accession>
<name>A0ABV8SBQ5_9BACL</name>
<evidence type="ECO:0000256" key="1">
    <source>
        <dbReference type="SAM" id="Phobius"/>
    </source>
</evidence>
<sequence>MVNALQWAFGALIIVACFFSAVYSYRSRRTKDGRLRGLYASRMNISMGLMLIFIAIIQMFMFTGSSVRVAVGAVFCLLGLFNLFAGLRNHSHFTRLMKQ</sequence>
<evidence type="ECO:0000313" key="2">
    <source>
        <dbReference type="EMBL" id="MFC4304807.1"/>
    </source>
</evidence>
<dbReference type="Proteomes" id="UP001595755">
    <property type="component" value="Unassembled WGS sequence"/>
</dbReference>
<comment type="caution">
    <text evidence="2">The sequence shown here is derived from an EMBL/GenBank/DDBJ whole genome shotgun (WGS) entry which is preliminary data.</text>
</comment>
<keyword evidence="1" id="KW-0812">Transmembrane</keyword>
<gene>
    <name evidence="2" type="ORF">ACFO1S_15355</name>
</gene>
<feature type="transmembrane region" description="Helical" evidence="1">
    <location>
        <begin position="69"/>
        <end position="87"/>
    </location>
</feature>
<protein>
    <submittedName>
        <fullName evidence="2">YtpI family protein</fullName>
    </submittedName>
</protein>
<feature type="transmembrane region" description="Helical" evidence="1">
    <location>
        <begin position="45"/>
        <end position="63"/>
    </location>
</feature>
<dbReference type="Pfam" id="PF14007">
    <property type="entry name" value="YtpI"/>
    <property type="match status" value="1"/>
</dbReference>
<organism evidence="2 3">
    <name type="scientific">Cohnella boryungensis</name>
    <dbReference type="NCBI Taxonomy" id="768479"/>
    <lineage>
        <taxon>Bacteria</taxon>
        <taxon>Bacillati</taxon>
        <taxon>Bacillota</taxon>
        <taxon>Bacilli</taxon>
        <taxon>Bacillales</taxon>
        <taxon>Paenibacillaceae</taxon>
        <taxon>Cohnella</taxon>
    </lineage>
</organism>
<feature type="transmembrane region" description="Helical" evidence="1">
    <location>
        <begin position="6"/>
        <end position="25"/>
    </location>
</feature>
<dbReference type="RefSeq" id="WP_204606333.1">
    <property type="nucleotide sequence ID" value="NZ_JBHSED010000033.1"/>
</dbReference>
<dbReference type="EMBL" id="JBHSED010000033">
    <property type="protein sequence ID" value="MFC4304807.1"/>
    <property type="molecule type" value="Genomic_DNA"/>
</dbReference>
<keyword evidence="1" id="KW-1133">Transmembrane helix</keyword>